<dbReference type="InterPro" id="IPR011990">
    <property type="entry name" value="TPR-like_helical_dom_sf"/>
</dbReference>
<gene>
    <name evidence="3" type="ORF">ACFOGP_04780</name>
</gene>
<keyword evidence="1" id="KW-0677">Repeat</keyword>
<keyword evidence="4" id="KW-1185">Reference proteome</keyword>
<dbReference type="Pfam" id="PF01471">
    <property type="entry name" value="PG_binding_1"/>
    <property type="match status" value="1"/>
</dbReference>
<dbReference type="EMBL" id="JBHRTB010000010">
    <property type="protein sequence ID" value="MFC3142009.1"/>
    <property type="molecule type" value="Genomic_DNA"/>
</dbReference>
<feature type="domain" description="Peptidoglycan binding-like" evidence="2">
    <location>
        <begin position="667"/>
        <end position="701"/>
    </location>
</feature>
<reference evidence="4" key="1">
    <citation type="journal article" date="2019" name="Int. J. Syst. Evol. Microbiol.">
        <title>The Global Catalogue of Microorganisms (GCM) 10K type strain sequencing project: providing services to taxonomists for standard genome sequencing and annotation.</title>
        <authorList>
            <consortium name="The Broad Institute Genomics Platform"/>
            <consortium name="The Broad Institute Genome Sequencing Center for Infectious Disease"/>
            <person name="Wu L."/>
            <person name="Ma J."/>
        </authorList>
    </citation>
    <scope>NUCLEOTIDE SEQUENCE [LARGE SCALE GENOMIC DNA]</scope>
    <source>
        <strain evidence="4">KCTC 52366</strain>
    </source>
</reference>
<dbReference type="PANTHER" id="PTHR46430">
    <property type="entry name" value="PROTEIN SKT5-RELATED"/>
    <property type="match status" value="1"/>
</dbReference>
<dbReference type="Proteomes" id="UP001595632">
    <property type="component" value="Unassembled WGS sequence"/>
</dbReference>
<evidence type="ECO:0000259" key="2">
    <source>
        <dbReference type="Pfam" id="PF01471"/>
    </source>
</evidence>
<sequence>MQILFVGAAPEAGLDKSLPADAPVIAIGALPEADAVRQEVFAARLRANPVSTFVSTPTETGKQFEQFFLVARATLSANAEGFRLGLGDGDFTPEDFASRLGSAVQAFDPLNRHVGFLHIVDRDDVFPRAVPELQTVLDQLGFDMMVLMVEGAEAAQCTAGQPLHYSVVSGMADRAPFGDADGVSSMAEVETYLSEALSRADSRGCGPAYSLILKSTDDPQHAVVGQPAAPFVEMENRLYHETFEAMFLMESDDIASVQTFLESCVYCPNEAELAGRMKSMEDATRTAMLEQEIWDRIKQDDSRERLAIYVENCVLCAHRDEATTMIDLIEAKAAAYSQEQSDFAAAREAGDLSALRAYAESCVACTYREEADAQIEQIETDEAYQAERALLAEAVRTRNPARLETYMRSCTVCDGEAEVSQTLAMISKLESMREPCLELAGLPQFEGPRKLEDIDRTRAVAVCEAAAREFPEDGLLRTMIGRIAQAAGNFEEAKAAYAFGMEQEVPAAYGLAAYSFYSPEDGAGVDLDKVEELAAKGAEMGDWLSHEILTVIYSKDLVPGKSGPEAFAVAKAVADQGNPLAEFFVGYYYLTGTGVAQDDDMAAQWLRKAVEQGYTHAYSFLAELHERGVNGIASAEQAADLYWDALQQGDPTATDRLTTQLNNRDREVVRIIQSKLRDAGLYRGPVDGVAGPGTVSAIREYAVSLTRQG</sequence>
<dbReference type="InterPro" id="IPR002477">
    <property type="entry name" value="Peptidoglycan-bd-like"/>
</dbReference>
<proteinExistence type="predicted"/>
<dbReference type="SUPFAM" id="SSF81901">
    <property type="entry name" value="HCP-like"/>
    <property type="match status" value="1"/>
</dbReference>
<name>A0ABV7GKB0_9RHOB</name>
<dbReference type="SUPFAM" id="SSF47090">
    <property type="entry name" value="PGBD-like"/>
    <property type="match status" value="1"/>
</dbReference>
<evidence type="ECO:0000256" key="1">
    <source>
        <dbReference type="ARBA" id="ARBA00022737"/>
    </source>
</evidence>
<dbReference type="Pfam" id="PF08238">
    <property type="entry name" value="Sel1"/>
    <property type="match status" value="1"/>
</dbReference>
<dbReference type="RefSeq" id="WP_275631747.1">
    <property type="nucleotide sequence ID" value="NZ_JARGYD010000002.1"/>
</dbReference>
<comment type="caution">
    <text evidence="3">The sequence shown here is derived from an EMBL/GenBank/DDBJ whole genome shotgun (WGS) entry which is preliminary data.</text>
</comment>
<dbReference type="InterPro" id="IPR051726">
    <property type="entry name" value="Chitin_Synth_Reg"/>
</dbReference>
<dbReference type="InterPro" id="IPR006597">
    <property type="entry name" value="Sel1-like"/>
</dbReference>
<dbReference type="SMART" id="SM00671">
    <property type="entry name" value="SEL1"/>
    <property type="match status" value="3"/>
</dbReference>
<protein>
    <submittedName>
        <fullName evidence="3">Peptidoglycan-binding protein</fullName>
    </submittedName>
</protein>
<dbReference type="Gene3D" id="1.25.40.10">
    <property type="entry name" value="Tetratricopeptide repeat domain"/>
    <property type="match status" value="1"/>
</dbReference>
<evidence type="ECO:0000313" key="4">
    <source>
        <dbReference type="Proteomes" id="UP001595632"/>
    </source>
</evidence>
<dbReference type="InterPro" id="IPR036365">
    <property type="entry name" value="PGBD-like_sf"/>
</dbReference>
<accession>A0ABV7GKB0</accession>
<evidence type="ECO:0000313" key="3">
    <source>
        <dbReference type="EMBL" id="MFC3142009.1"/>
    </source>
</evidence>
<organism evidence="3 4">
    <name type="scientific">Psychromarinibacter halotolerans</name>
    <dbReference type="NCBI Taxonomy" id="1775175"/>
    <lineage>
        <taxon>Bacteria</taxon>
        <taxon>Pseudomonadati</taxon>
        <taxon>Pseudomonadota</taxon>
        <taxon>Alphaproteobacteria</taxon>
        <taxon>Rhodobacterales</taxon>
        <taxon>Paracoccaceae</taxon>
        <taxon>Psychromarinibacter</taxon>
    </lineage>
</organism>